<evidence type="ECO:0000313" key="1">
    <source>
        <dbReference type="EMBL" id="MEQ2282710.1"/>
    </source>
</evidence>
<evidence type="ECO:0000313" key="2">
    <source>
        <dbReference type="Proteomes" id="UP001469553"/>
    </source>
</evidence>
<dbReference type="EMBL" id="JAHRIP010009546">
    <property type="protein sequence ID" value="MEQ2282710.1"/>
    <property type="molecule type" value="Genomic_DNA"/>
</dbReference>
<organism evidence="1 2">
    <name type="scientific">Ameca splendens</name>
    <dbReference type="NCBI Taxonomy" id="208324"/>
    <lineage>
        <taxon>Eukaryota</taxon>
        <taxon>Metazoa</taxon>
        <taxon>Chordata</taxon>
        <taxon>Craniata</taxon>
        <taxon>Vertebrata</taxon>
        <taxon>Euteleostomi</taxon>
        <taxon>Actinopterygii</taxon>
        <taxon>Neopterygii</taxon>
        <taxon>Teleostei</taxon>
        <taxon>Neoteleostei</taxon>
        <taxon>Acanthomorphata</taxon>
        <taxon>Ovalentaria</taxon>
        <taxon>Atherinomorphae</taxon>
        <taxon>Cyprinodontiformes</taxon>
        <taxon>Goodeidae</taxon>
        <taxon>Ameca</taxon>
    </lineage>
</organism>
<protein>
    <submittedName>
        <fullName evidence="1">Uncharacterized protein</fullName>
    </submittedName>
</protein>
<name>A0ABV0XMW3_9TELE</name>
<dbReference type="Proteomes" id="UP001469553">
    <property type="component" value="Unassembled WGS sequence"/>
</dbReference>
<proteinExistence type="predicted"/>
<reference evidence="1 2" key="1">
    <citation type="submission" date="2021-06" db="EMBL/GenBank/DDBJ databases">
        <authorList>
            <person name="Palmer J.M."/>
        </authorList>
    </citation>
    <scope>NUCLEOTIDE SEQUENCE [LARGE SCALE GENOMIC DNA]</scope>
    <source>
        <strain evidence="1 2">AS_MEX2019</strain>
        <tissue evidence="1">Muscle</tissue>
    </source>
</reference>
<accession>A0ABV0XMW3</accession>
<keyword evidence="2" id="KW-1185">Reference proteome</keyword>
<comment type="caution">
    <text evidence="1">The sequence shown here is derived from an EMBL/GenBank/DDBJ whole genome shotgun (WGS) entry which is preliminary data.</text>
</comment>
<gene>
    <name evidence="1" type="ORF">AMECASPLE_003563</name>
</gene>
<sequence>MGKQPLGLSTPLWRISPSIQQPLSPCWCKAVFTGQCCCCPSSFQLTSGLNLTGYGPSQFRSSEEERDGI</sequence>